<evidence type="ECO:0000256" key="2">
    <source>
        <dbReference type="SAM" id="Phobius"/>
    </source>
</evidence>
<reference evidence="3" key="1">
    <citation type="submission" date="2022-09" db="EMBL/GenBank/DDBJ databases">
        <title>Fusarium specimens isolated from Avocado Roots.</title>
        <authorList>
            <person name="Stajich J."/>
            <person name="Roper C."/>
            <person name="Heimlech-Rivalta G."/>
        </authorList>
    </citation>
    <scope>NUCLEOTIDE SEQUENCE</scope>
    <source>
        <strain evidence="3">CF00136</strain>
    </source>
</reference>
<keyword evidence="2" id="KW-1133">Transmembrane helix</keyword>
<evidence type="ECO:0000313" key="3">
    <source>
        <dbReference type="EMBL" id="KAJ4253996.1"/>
    </source>
</evidence>
<sequence length="345" mass="37643">MSSRSPQSMGYLLVDNLHKQEPDEAISRTQDYYTLVTFGLLFARGVVIGGLQRYGTVQLLVLMACEVAHLGFLAWATAAPGALSRPVLLAGARLCALLLCLGMVPDLWSHTAACALGYALLVFHTLVLIGMFLVPAAYEFGMLAATCFHEWQTAPEPPAGEPSVQRPQIFGLRQLSRRPTTRTNLSAQGAVHHDRSSLSSSENSIHSPNSSSFGSDPVSPELLRTYFRSPRPERSISSLSERNRQFPSFGTPRPSTVFESTAESTTESSSQSDESDEVRVVGGEGLPAWQAVLPSNPNVDYSVRETDIYYIRPRRVSFRQSNNTGADSAGGRPAGWADMLKFWAS</sequence>
<dbReference type="GO" id="GO:0055085">
    <property type="term" value="P:transmembrane transport"/>
    <property type="evidence" value="ECO:0007669"/>
    <property type="project" value="TreeGrafter"/>
</dbReference>
<dbReference type="Proteomes" id="UP001152049">
    <property type="component" value="Unassembled WGS sequence"/>
</dbReference>
<keyword evidence="2" id="KW-0472">Membrane</keyword>
<feature type="compositionally biased region" description="Low complexity" evidence="1">
    <location>
        <begin position="255"/>
        <end position="272"/>
    </location>
</feature>
<feature type="region of interest" description="Disordered" evidence="1">
    <location>
        <begin position="172"/>
        <end position="218"/>
    </location>
</feature>
<dbReference type="EMBL" id="JAOQAZ010000023">
    <property type="protein sequence ID" value="KAJ4253996.1"/>
    <property type="molecule type" value="Genomic_DNA"/>
</dbReference>
<evidence type="ECO:0000256" key="1">
    <source>
        <dbReference type="SAM" id="MobiDB-lite"/>
    </source>
</evidence>
<dbReference type="InterPro" id="IPR040241">
    <property type="entry name" value="TRP_Flc/Pkd2-like"/>
</dbReference>
<feature type="transmembrane region" description="Helical" evidence="2">
    <location>
        <begin position="110"/>
        <end position="134"/>
    </location>
</feature>
<comment type="caution">
    <text evidence="3">The sequence shown here is derived from an EMBL/GenBank/DDBJ whole genome shotgun (WGS) entry which is preliminary data.</text>
</comment>
<dbReference type="PANTHER" id="PTHR31145:SF8">
    <property type="entry name" value="INTEGRAL MEMBRANE PROTEIN (AFU_ORTHOLOGUE AFUA_2G17475)"/>
    <property type="match status" value="1"/>
</dbReference>
<evidence type="ECO:0000313" key="4">
    <source>
        <dbReference type="Proteomes" id="UP001152049"/>
    </source>
</evidence>
<feature type="compositionally biased region" description="Low complexity" evidence="1">
    <location>
        <begin position="197"/>
        <end position="215"/>
    </location>
</feature>
<feature type="transmembrane region" description="Helical" evidence="2">
    <location>
        <begin position="32"/>
        <end position="51"/>
    </location>
</feature>
<feature type="transmembrane region" description="Helical" evidence="2">
    <location>
        <begin position="57"/>
        <end position="75"/>
    </location>
</feature>
<gene>
    <name evidence="3" type="ORF">NW762_010399</name>
</gene>
<dbReference type="PANTHER" id="PTHR31145">
    <property type="entry name" value="INTEGRAL MEMBRANE PROTEIN (AFU_ORTHOLOGUE AFUA_7G01610)"/>
    <property type="match status" value="1"/>
</dbReference>
<name>A0A9W8VB22_9HYPO</name>
<feature type="compositionally biased region" description="Polar residues" evidence="1">
    <location>
        <begin position="235"/>
        <end position="248"/>
    </location>
</feature>
<dbReference type="OrthoDB" id="269822at2759"/>
<dbReference type="GO" id="GO:0016020">
    <property type="term" value="C:membrane"/>
    <property type="evidence" value="ECO:0007669"/>
    <property type="project" value="TreeGrafter"/>
</dbReference>
<organism evidence="3 4">
    <name type="scientific">Fusarium torreyae</name>
    <dbReference type="NCBI Taxonomy" id="1237075"/>
    <lineage>
        <taxon>Eukaryota</taxon>
        <taxon>Fungi</taxon>
        <taxon>Dikarya</taxon>
        <taxon>Ascomycota</taxon>
        <taxon>Pezizomycotina</taxon>
        <taxon>Sordariomycetes</taxon>
        <taxon>Hypocreomycetidae</taxon>
        <taxon>Hypocreales</taxon>
        <taxon>Nectriaceae</taxon>
        <taxon>Fusarium</taxon>
    </lineage>
</organism>
<dbReference type="AlphaFoldDB" id="A0A9W8VB22"/>
<feature type="transmembrane region" description="Helical" evidence="2">
    <location>
        <begin position="87"/>
        <end position="104"/>
    </location>
</feature>
<feature type="region of interest" description="Disordered" evidence="1">
    <location>
        <begin position="233"/>
        <end position="277"/>
    </location>
</feature>
<keyword evidence="4" id="KW-1185">Reference proteome</keyword>
<protein>
    <submittedName>
        <fullName evidence="3">Uncharacterized protein</fullName>
    </submittedName>
</protein>
<keyword evidence="2" id="KW-0812">Transmembrane</keyword>
<accession>A0A9W8VB22</accession>
<proteinExistence type="predicted"/>